<proteinExistence type="predicted"/>
<accession>A0A645IHN4</accession>
<dbReference type="EMBL" id="VSSQ01115281">
    <property type="protein sequence ID" value="MPN50795.1"/>
    <property type="molecule type" value="Genomic_DNA"/>
</dbReference>
<dbReference type="AlphaFoldDB" id="A0A645IHN4"/>
<name>A0A645IHN4_9ZZZZ</name>
<protein>
    <submittedName>
        <fullName evidence="1">Uncharacterized protein</fullName>
    </submittedName>
</protein>
<organism evidence="1">
    <name type="scientific">bioreactor metagenome</name>
    <dbReference type="NCBI Taxonomy" id="1076179"/>
    <lineage>
        <taxon>unclassified sequences</taxon>
        <taxon>metagenomes</taxon>
        <taxon>ecological metagenomes</taxon>
    </lineage>
</organism>
<reference evidence="1" key="1">
    <citation type="submission" date="2019-08" db="EMBL/GenBank/DDBJ databases">
        <authorList>
            <person name="Kucharzyk K."/>
            <person name="Murdoch R.W."/>
            <person name="Higgins S."/>
            <person name="Loffler F."/>
        </authorList>
    </citation>
    <scope>NUCLEOTIDE SEQUENCE</scope>
</reference>
<comment type="caution">
    <text evidence="1">The sequence shown here is derived from an EMBL/GenBank/DDBJ whole genome shotgun (WGS) entry which is preliminary data.</text>
</comment>
<evidence type="ECO:0000313" key="1">
    <source>
        <dbReference type="EMBL" id="MPN50795.1"/>
    </source>
</evidence>
<gene>
    <name evidence="1" type="ORF">SDC9_198434</name>
</gene>
<sequence length="39" mass="4797">MEKVKQNICIKESRIIVEERIEKMKRIFTQLIEETDNIF</sequence>